<organism evidence="3 4">
    <name type="scientific">Niabella yanshanensis</name>
    <dbReference type="NCBI Taxonomy" id="577386"/>
    <lineage>
        <taxon>Bacteria</taxon>
        <taxon>Pseudomonadati</taxon>
        <taxon>Bacteroidota</taxon>
        <taxon>Chitinophagia</taxon>
        <taxon>Chitinophagales</taxon>
        <taxon>Chitinophagaceae</taxon>
        <taxon>Niabella</taxon>
    </lineage>
</organism>
<evidence type="ECO:0000256" key="2">
    <source>
        <dbReference type="ARBA" id="ARBA00012438"/>
    </source>
</evidence>
<dbReference type="SUPFAM" id="SSF47384">
    <property type="entry name" value="Homodimeric domain of signal transducing histidine kinase"/>
    <property type="match status" value="1"/>
</dbReference>
<keyword evidence="4" id="KW-1185">Reference proteome</keyword>
<dbReference type="EMBL" id="CP139960">
    <property type="protein sequence ID" value="WQD38381.1"/>
    <property type="molecule type" value="Genomic_DNA"/>
</dbReference>
<accession>A0ABZ0W8K2</accession>
<dbReference type="Proteomes" id="UP001325680">
    <property type="component" value="Chromosome"/>
</dbReference>
<evidence type="ECO:0000313" key="3">
    <source>
        <dbReference type="EMBL" id="WQD38381.1"/>
    </source>
</evidence>
<sequence length="64" mass="7440">MAYRTDPLLVTLFHDVKNCLNNIAIATALLEEDEISSEDRQKYTAEIRKNYTQIKTMLGNFMED</sequence>
<dbReference type="RefSeq" id="WP_114791142.1">
    <property type="nucleotide sequence ID" value="NZ_CP139960.1"/>
</dbReference>
<proteinExistence type="predicted"/>
<dbReference type="InterPro" id="IPR036097">
    <property type="entry name" value="HisK_dim/P_sf"/>
</dbReference>
<dbReference type="Gene3D" id="1.10.287.130">
    <property type="match status" value="1"/>
</dbReference>
<name>A0ABZ0W8K2_9BACT</name>
<dbReference type="InterPro" id="IPR003661">
    <property type="entry name" value="HisK_dim/P_dom"/>
</dbReference>
<comment type="catalytic activity">
    <reaction evidence="1">
        <text>ATP + protein L-histidine = ADP + protein N-phospho-L-histidine.</text>
        <dbReference type="EC" id="2.7.13.3"/>
    </reaction>
</comment>
<evidence type="ECO:0000256" key="1">
    <source>
        <dbReference type="ARBA" id="ARBA00000085"/>
    </source>
</evidence>
<dbReference type="CDD" id="cd00082">
    <property type="entry name" value="HisKA"/>
    <property type="match status" value="1"/>
</dbReference>
<gene>
    <name evidence="3" type="ORF">U0035_22155</name>
</gene>
<reference evidence="3 4" key="1">
    <citation type="submission" date="2023-12" db="EMBL/GenBank/DDBJ databases">
        <title>Genome sequencing and assembly of bacterial species from a model synthetic community.</title>
        <authorList>
            <person name="Hogle S.L."/>
        </authorList>
    </citation>
    <scope>NUCLEOTIDE SEQUENCE [LARGE SCALE GENOMIC DNA]</scope>
    <source>
        <strain evidence="3 4">HAMBI_3031</strain>
    </source>
</reference>
<protein>
    <recommendedName>
        <fullName evidence="2">histidine kinase</fullName>
        <ecNumber evidence="2">2.7.13.3</ecNumber>
    </recommendedName>
</protein>
<dbReference type="EC" id="2.7.13.3" evidence="2"/>
<evidence type="ECO:0000313" key="4">
    <source>
        <dbReference type="Proteomes" id="UP001325680"/>
    </source>
</evidence>